<gene>
    <name evidence="3" type="ORF">ACFFJC_18600</name>
</gene>
<protein>
    <submittedName>
        <fullName evidence="3">Uncharacterized protein</fullName>
    </submittedName>
</protein>
<sequence length="172" mass="18654">MLARVDPILKLCLAVGALLAGAGVGYYYGIFLPAQDVRRQTLAMAEKQAKAAEQSRALAERARREQAAQSEYEGCVAFAETSYRQRWTQACTAMHDADQAAFEDCADDLFSSERGCLARRPIRPAQDCALPSETAQALAAARDERKGQCLGQLQAAQQGRSLPQADESGSLR</sequence>
<proteinExistence type="predicted"/>
<keyword evidence="4" id="KW-1185">Reference proteome</keyword>
<dbReference type="EMBL" id="JBHLWK010000025">
    <property type="protein sequence ID" value="MFC0206281.1"/>
    <property type="molecule type" value="Genomic_DNA"/>
</dbReference>
<dbReference type="RefSeq" id="WP_379488901.1">
    <property type="nucleotide sequence ID" value="NZ_JBHLWK010000025.1"/>
</dbReference>
<reference evidence="3 4" key="1">
    <citation type="submission" date="2024-09" db="EMBL/GenBank/DDBJ databases">
        <authorList>
            <person name="Sun Q."/>
            <person name="Mori K."/>
        </authorList>
    </citation>
    <scope>NUCLEOTIDE SEQUENCE [LARGE SCALE GENOMIC DNA]</scope>
    <source>
        <strain evidence="3 4">CCM 7706</strain>
    </source>
</reference>
<accession>A0ABV6D0V9</accession>
<evidence type="ECO:0000313" key="4">
    <source>
        <dbReference type="Proteomes" id="UP001589798"/>
    </source>
</evidence>
<evidence type="ECO:0000313" key="3">
    <source>
        <dbReference type="EMBL" id="MFC0206281.1"/>
    </source>
</evidence>
<name>A0ABV6D0V9_9SPHN</name>
<evidence type="ECO:0000256" key="1">
    <source>
        <dbReference type="SAM" id="MobiDB-lite"/>
    </source>
</evidence>
<keyword evidence="2" id="KW-0472">Membrane</keyword>
<evidence type="ECO:0000256" key="2">
    <source>
        <dbReference type="SAM" id="Phobius"/>
    </source>
</evidence>
<feature type="region of interest" description="Disordered" evidence="1">
    <location>
        <begin position="152"/>
        <end position="172"/>
    </location>
</feature>
<comment type="caution">
    <text evidence="3">The sequence shown here is derived from an EMBL/GenBank/DDBJ whole genome shotgun (WGS) entry which is preliminary data.</text>
</comment>
<dbReference type="Proteomes" id="UP001589798">
    <property type="component" value="Unassembled WGS sequence"/>
</dbReference>
<keyword evidence="2" id="KW-0812">Transmembrane</keyword>
<feature type="transmembrane region" description="Helical" evidence="2">
    <location>
        <begin position="7"/>
        <end position="29"/>
    </location>
</feature>
<organism evidence="3 4">
    <name type="scientific">Novosphingobium soli</name>
    <dbReference type="NCBI Taxonomy" id="574956"/>
    <lineage>
        <taxon>Bacteria</taxon>
        <taxon>Pseudomonadati</taxon>
        <taxon>Pseudomonadota</taxon>
        <taxon>Alphaproteobacteria</taxon>
        <taxon>Sphingomonadales</taxon>
        <taxon>Sphingomonadaceae</taxon>
        <taxon>Novosphingobium</taxon>
    </lineage>
</organism>
<keyword evidence="2" id="KW-1133">Transmembrane helix</keyword>